<dbReference type="InterPro" id="IPR018822">
    <property type="entry name" value="UPF0646"/>
</dbReference>
<dbReference type="VEuPathDB" id="FungiDB:AAP_06206"/>
<feature type="compositionally biased region" description="Polar residues" evidence="1">
    <location>
        <begin position="497"/>
        <end position="512"/>
    </location>
</feature>
<reference evidence="2 3" key="1">
    <citation type="journal article" date="2016" name="Genome Biol. Evol.">
        <title>Divergent and convergent evolution of fungal pathogenicity.</title>
        <authorList>
            <person name="Shang Y."/>
            <person name="Xiao G."/>
            <person name="Zheng P."/>
            <person name="Cen K."/>
            <person name="Zhan S."/>
            <person name="Wang C."/>
        </authorList>
    </citation>
    <scope>NUCLEOTIDE SEQUENCE [LARGE SCALE GENOMIC DNA]</scope>
    <source>
        <strain evidence="2 3">ARSEF 7405</strain>
    </source>
</reference>
<keyword evidence="3" id="KW-1185">Reference proteome</keyword>
<feature type="compositionally biased region" description="Acidic residues" evidence="1">
    <location>
        <begin position="442"/>
        <end position="478"/>
    </location>
</feature>
<dbReference type="Proteomes" id="UP000242877">
    <property type="component" value="Unassembled WGS sequence"/>
</dbReference>
<feature type="compositionally biased region" description="Polar residues" evidence="1">
    <location>
        <begin position="566"/>
        <end position="582"/>
    </location>
</feature>
<proteinExistence type="predicted"/>
<feature type="compositionally biased region" description="Basic and acidic residues" evidence="1">
    <location>
        <begin position="479"/>
        <end position="490"/>
    </location>
</feature>
<feature type="compositionally biased region" description="Basic and acidic residues" evidence="1">
    <location>
        <begin position="525"/>
        <end position="543"/>
    </location>
</feature>
<feature type="compositionally biased region" description="Basic and acidic residues" evidence="1">
    <location>
        <begin position="585"/>
        <end position="594"/>
    </location>
</feature>
<feature type="region of interest" description="Disordered" evidence="1">
    <location>
        <begin position="762"/>
        <end position="799"/>
    </location>
</feature>
<feature type="compositionally biased region" description="Low complexity" evidence="1">
    <location>
        <begin position="115"/>
        <end position="131"/>
    </location>
</feature>
<feature type="compositionally biased region" description="Basic and acidic residues" evidence="1">
    <location>
        <begin position="618"/>
        <end position="633"/>
    </location>
</feature>
<organism evidence="2 3">
    <name type="scientific">Ascosphaera apis ARSEF 7405</name>
    <dbReference type="NCBI Taxonomy" id="392613"/>
    <lineage>
        <taxon>Eukaryota</taxon>
        <taxon>Fungi</taxon>
        <taxon>Dikarya</taxon>
        <taxon>Ascomycota</taxon>
        <taxon>Pezizomycotina</taxon>
        <taxon>Eurotiomycetes</taxon>
        <taxon>Eurotiomycetidae</taxon>
        <taxon>Onygenales</taxon>
        <taxon>Ascosphaeraceae</taxon>
        <taxon>Ascosphaera</taxon>
    </lineage>
</organism>
<name>A0A167UZ56_9EURO</name>
<dbReference type="EMBL" id="AZGZ01000047">
    <property type="protein sequence ID" value="KZZ86804.1"/>
    <property type="molecule type" value="Genomic_DNA"/>
</dbReference>
<feature type="compositionally biased region" description="Polar residues" evidence="1">
    <location>
        <begin position="177"/>
        <end position="189"/>
    </location>
</feature>
<protein>
    <submittedName>
        <fullName evidence="2">Uncharacterized protein</fullName>
    </submittedName>
</protein>
<feature type="region of interest" description="Disordered" evidence="1">
    <location>
        <begin position="811"/>
        <end position="877"/>
    </location>
</feature>
<accession>A0A167UZ56</accession>
<feature type="region of interest" description="Disordered" evidence="1">
    <location>
        <begin position="105"/>
        <end position="295"/>
    </location>
</feature>
<evidence type="ECO:0000256" key="1">
    <source>
        <dbReference type="SAM" id="MobiDB-lite"/>
    </source>
</evidence>
<dbReference type="AlphaFoldDB" id="A0A167UZ56"/>
<sequence>MEQDNRMITSDVDHADDDIEIDIDAPQQDGQGSYNQDVMIDDISITSQPLEDADMMDGDEQYMEDDINDEPMDYYEEDGDAAIEDAPEEHNEYPEEEMTIAEDMVEEPMQHENVQEVVPQSQPQSTPSTQQAAEVAQPASSQPAAVEPSVSATVNEISLEQAPETPVAPDLAEKSVENMSEEQVTSAVDAQQPHDAQEEVPAPTENPSHGEASVPVQDDAHQEGAQEEPETGVTAEQHTAENETEGIQEKTEHTDVANDNKQPESHHSPQAEEEQPVEGDPKNEATETQGHQEENPIVDASLALHSVKVIYQDNEIYLFPPPESDATDTFFLHDESLAGQPICNLLEACRGVLGDHITEDEELYFDIDRLGLSFIEHPSKPYTMSLYQVVELYLRLCANDEDNHPEPMYITLHTKLNTNAEFANLVEAARSGKGLSYFEAYEEDTGDQESDEAAVEQEEESYIEQGEESAEIYEAEEHEESHDAQGHDIGDQETAQEENTAQNADPTTAPESDQQQPAQDANQDDLEHATHENTADVNDKPSAESEFGSTTETYEHEASEELYSDLGNQTIAEYEGYNSQYNEMLDTHHDKPNEDDISAAAEEPVEQTAVDDDSNAAGHDEHASLESVQREPDVTDAQLEPVAQGQEPVPPAIHTEGLDTRSVDADANADNYEDAPHAYEAEEYDENGDDNDELTEAQRIEARESDEEAQIGEFDDEYKEADSDNELEEPLEGIDDVDQAYPMNDEETTATDDRVFGEAALHGDADEELESGDGVPAIDDGEAESEHQFDEYLGGDTAAPAHYEDFVDAVAQGTSGEGTHAFTEEYAGGEGEAEAEADEVDDDEFAQNELDGDDAASVKRSRDEDEADESEAKRRRS</sequence>
<feature type="compositionally biased region" description="Basic and acidic residues" evidence="1">
    <location>
        <begin position="279"/>
        <end position="294"/>
    </location>
</feature>
<dbReference type="Pfam" id="PF10336">
    <property type="entry name" value="DUF2420"/>
    <property type="match status" value="1"/>
</dbReference>
<feature type="compositionally biased region" description="Acidic residues" evidence="1">
    <location>
        <begin position="681"/>
        <end position="693"/>
    </location>
</feature>
<feature type="compositionally biased region" description="Acidic residues" evidence="1">
    <location>
        <begin position="595"/>
        <end position="614"/>
    </location>
</feature>
<evidence type="ECO:0000313" key="2">
    <source>
        <dbReference type="EMBL" id="KZZ86804.1"/>
    </source>
</evidence>
<evidence type="ECO:0000313" key="3">
    <source>
        <dbReference type="Proteomes" id="UP000242877"/>
    </source>
</evidence>
<feature type="compositionally biased region" description="Basic and acidic residues" evidence="1">
    <location>
        <begin position="247"/>
        <end position="270"/>
    </location>
</feature>
<dbReference type="OrthoDB" id="5339076at2759"/>
<gene>
    <name evidence="2" type="ORF">AAP_06206</name>
</gene>
<feature type="region of interest" description="Disordered" evidence="1">
    <location>
        <begin position="442"/>
        <end position="693"/>
    </location>
</feature>
<comment type="caution">
    <text evidence="2">The sequence shown here is derived from an EMBL/GenBank/DDBJ whole genome shotgun (WGS) entry which is preliminary data.</text>
</comment>
<feature type="compositionally biased region" description="Acidic residues" evidence="1">
    <location>
        <begin position="831"/>
        <end position="854"/>
    </location>
</feature>